<dbReference type="EC" id="2.4.1.21" evidence="2"/>
<protein>
    <recommendedName>
        <fullName evidence="2">starch synthase</fullName>
        <ecNumber evidence="2">2.4.1.21</ecNumber>
    </recommendedName>
</protein>
<dbReference type="STRING" id="452471.Aasi_0166"/>
<gene>
    <name evidence="6" type="ordered locus">Aasi_0166</name>
</gene>
<comment type="catalytic activity">
    <reaction evidence="1">
        <text>[(1-&gt;4)-alpha-D-glucosyl](n) + ADP-alpha-D-glucose = [(1-&gt;4)-alpha-D-glucosyl](n+1) + ADP + H(+)</text>
        <dbReference type="Rhea" id="RHEA:18189"/>
        <dbReference type="Rhea" id="RHEA-COMP:9584"/>
        <dbReference type="Rhea" id="RHEA-COMP:9587"/>
        <dbReference type="ChEBI" id="CHEBI:15378"/>
        <dbReference type="ChEBI" id="CHEBI:15444"/>
        <dbReference type="ChEBI" id="CHEBI:57498"/>
        <dbReference type="ChEBI" id="CHEBI:456216"/>
        <dbReference type="EC" id="2.4.1.21"/>
    </reaction>
</comment>
<feature type="domain" description="Starch synthase catalytic" evidence="5">
    <location>
        <begin position="5"/>
        <end position="225"/>
    </location>
</feature>
<proteinExistence type="predicted"/>
<accession>B3EUJ2</accession>
<keyword evidence="4" id="KW-0808">Transferase</keyword>
<evidence type="ECO:0000256" key="2">
    <source>
        <dbReference type="ARBA" id="ARBA00012588"/>
    </source>
</evidence>
<dbReference type="Gene3D" id="3.40.50.2000">
    <property type="entry name" value="Glycogen Phosphorylase B"/>
    <property type="match status" value="1"/>
</dbReference>
<evidence type="ECO:0000259" key="5">
    <source>
        <dbReference type="Pfam" id="PF08323"/>
    </source>
</evidence>
<dbReference type="HOGENOM" id="CLU_085315_0_0_10"/>
<dbReference type="GO" id="GO:0009011">
    <property type="term" value="F:alpha-1,4-glucan glucosyltransferase (ADP-glucose donor) activity"/>
    <property type="evidence" value="ECO:0007669"/>
    <property type="project" value="UniProtKB-EC"/>
</dbReference>
<dbReference type="PANTHER" id="PTHR45825">
    <property type="entry name" value="GRANULE-BOUND STARCH SYNTHASE 1, CHLOROPLASTIC/AMYLOPLASTIC"/>
    <property type="match status" value="1"/>
</dbReference>
<evidence type="ECO:0000313" key="7">
    <source>
        <dbReference type="Proteomes" id="UP000001227"/>
    </source>
</evidence>
<dbReference type="CAZy" id="GT5">
    <property type="family name" value="Glycosyltransferase Family 5"/>
</dbReference>
<evidence type="ECO:0000256" key="4">
    <source>
        <dbReference type="ARBA" id="ARBA00022679"/>
    </source>
</evidence>
<dbReference type="eggNOG" id="COG0297">
    <property type="taxonomic scope" value="Bacteria"/>
</dbReference>
<reference evidence="6 7" key="1">
    <citation type="journal article" date="2010" name="J. Bacteriol.">
        <title>The genome of the amoeba symbiont 'Candidatus Amoebophilus asiaticus' reveals common mechanisms for host cell interaction among amoeba-associated bacteria.</title>
        <authorList>
            <person name="Schmitz-Esser S."/>
            <person name="Tischler P."/>
            <person name="Arnold R."/>
            <person name="Montanaro J."/>
            <person name="Wagner M."/>
            <person name="Rattei T."/>
            <person name="Horn M."/>
        </authorList>
    </citation>
    <scope>NUCLEOTIDE SEQUENCE [LARGE SCALE GENOMIC DNA]</scope>
    <source>
        <strain evidence="6 7">5a2</strain>
    </source>
</reference>
<evidence type="ECO:0000256" key="1">
    <source>
        <dbReference type="ARBA" id="ARBA00001478"/>
    </source>
</evidence>
<dbReference type="OrthoDB" id="9808590at2"/>
<dbReference type="RefSeq" id="WP_012472377.1">
    <property type="nucleotide sequence ID" value="NC_010830.1"/>
</dbReference>
<dbReference type="PANTHER" id="PTHR45825:SF11">
    <property type="entry name" value="ALPHA AMYLASE DOMAIN-CONTAINING PROTEIN"/>
    <property type="match status" value="1"/>
</dbReference>
<organism evidence="6 7">
    <name type="scientific">Amoebophilus asiaticus (strain 5a2)</name>
    <dbReference type="NCBI Taxonomy" id="452471"/>
    <lineage>
        <taxon>Bacteria</taxon>
        <taxon>Pseudomonadati</taxon>
        <taxon>Bacteroidota</taxon>
        <taxon>Cytophagia</taxon>
        <taxon>Cytophagales</taxon>
        <taxon>Amoebophilaceae</taxon>
        <taxon>Candidatus Amoebophilus</taxon>
    </lineage>
</organism>
<keyword evidence="3" id="KW-0328">Glycosyltransferase</keyword>
<dbReference type="Pfam" id="PF08323">
    <property type="entry name" value="Glyco_transf_5"/>
    <property type="match status" value="1"/>
</dbReference>
<evidence type="ECO:0000313" key="6">
    <source>
        <dbReference type="EMBL" id="ACE05611.1"/>
    </source>
</evidence>
<dbReference type="InterPro" id="IPR013534">
    <property type="entry name" value="Starch_synth_cat_dom"/>
</dbReference>
<dbReference type="Proteomes" id="UP000001227">
    <property type="component" value="Chromosome"/>
</dbReference>
<dbReference type="AlphaFoldDB" id="B3EUJ2"/>
<evidence type="ECO:0000256" key="3">
    <source>
        <dbReference type="ARBA" id="ARBA00022676"/>
    </source>
</evidence>
<keyword evidence="7" id="KW-1185">Reference proteome</keyword>
<sequence length="270" mass="30672">MSSLRILYVASEIAPFLSTSNVGIFVGKLAPAMQEKNVDIRILVPRFGVINERKNKLHEVVRLSGISIKIGNETQNLSVKVTAIPGTRIQVYFIDNELYFHRKFVFNDKEGNFFEDNSERLIFICKGALETVKNLNWVPDVVHCHDWITSLIPLYLKTSLKQDPTFQRTKVLLNLYNTNFPGQFNGSFADKAKMNGMQEQEINQLASVGFAELMQIGAQYADMVIQSELINNTSLSALCAERNIPCITNNEEGIQEYLKLYKQLTELITQ</sequence>
<dbReference type="SUPFAM" id="SSF53756">
    <property type="entry name" value="UDP-Glycosyltransferase/glycogen phosphorylase"/>
    <property type="match status" value="1"/>
</dbReference>
<dbReference type="EMBL" id="CP001102">
    <property type="protein sequence ID" value="ACE05611.1"/>
    <property type="molecule type" value="Genomic_DNA"/>
</dbReference>
<dbReference type="KEGG" id="aas:Aasi_0166"/>
<name>B3EUJ2_AMOA5</name>